<reference evidence="6 7" key="1">
    <citation type="submission" date="2024-05" db="EMBL/GenBank/DDBJ databases">
        <authorList>
            <person name="Duchaud E."/>
        </authorList>
    </citation>
    <scope>NUCLEOTIDE SEQUENCE [LARGE SCALE GENOMIC DNA]</scope>
    <source>
        <strain evidence="6">Ena-SAMPLE-TAB-13-05-2024-13:56:06:370-140305</strain>
    </source>
</reference>
<dbReference type="PANTHER" id="PTHR40079:SF4">
    <property type="entry name" value="GH26 DOMAIN-CONTAINING PROTEIN-RELATED"/>
    <property type="match status" value="1"/>
</dbReference>
<keyword evidence="7" id="KW-1185">Reference proteome</keyword>
<sequence length="336" mass="38764">MKKIGLIIFCLVILLGCNSKKSTKLNKKDYLTFFKKIKGKGCVSGQFIRWSYNASLEEMKKANELSGQWVGMLGADYYGNFRDSVPSPKGIYQKANQAIKEYYPKNGLVNLSLHINNPQSGASAWDYVIDIDSIFIPNSRVQKNLLKELDFIAEGIADLEEKGVMVMFRPYHEMNGYWFWWGKSKRFAELWKFTYKYLVEEKKLDNMLWCWSPDAGPGNIHDYYPGDEYVDIVGLDSYGADLPKKALDDYKEILKYNKPFGFSEYGCVQGGDKKTAATFDYSVLKDWLHKEFPEAVYFLVWRDHWGFTGKKGVGALLNDDKILNKESIMELKTIKQ</sequence>
<dbReference type="GO" id="GO:0016985">
    <property type="term" value="F:mannan endo-1,4-beta-mannosidase activity"/>
    <property type="evidence" value="ECO:0007669"/>
    <property type="project" value="UniProtKB-EC"/>
</dbReference>
<comment type="caution">
    <text evidence="6">The sequence shown here is derived from an EMBL/GenBank/DDBJ whole genome shotgun (WGS) entry which is preliminary data.</text>
</comment>
<dbReference type="EC" id="3.2.1.78" evidence="6"/>
<feature type="domain" description="GH26" evidence="5">
    <location>
        <begin position="25"/>
        <end position="326"/>
    </location>
</feature>
<name>A0ABP1F325_9FLAO</name>
<feature type="active site" description="Proton donor" evidence="4">
    <location>
        <position position="173"/>
    </location>
</feature>
<dbReference type="PROSITE" id="PS51764">
    <property type="entry name" value="GH26"/>
    <property type="match status" value="1"/>
</dbReference>
<dbReference type="PANTHER" id="PTHR40079">
    <property type="entry name" value="MANNAN ENDO-1,4-BETA-MANNOSIDASE E-RELATED"/>
    <property type="match status" value="1"/>
</dbReference>
<feature type="active site" description="Nucleophile" evidence="4">
    <location>
        <position position="264"/>
    </location>
</feature>
<dbReference type="InterPro" id="IPR000805">
    <property type="entry name" value="Glyco_hydro_26"/>
</dbReference>
<evidence type="ECO:0000259" key="5">
    <source>
        <dbReference type="PROSITE" id="PS51764"/>
    </source>
</evidence>
<dbReference type="Gene3D" id="3.20.20.80">
    <property type="entry name" value="Glycosidases"/>
    <property type="match status" value="1"/>
</dbReference>
<evidence type="ECO:0000256" key="4">
    <source>
        <dbReference type="PROSITE-ProRule" id="PRU01100"/>
    </source>
</evidence>
<dbReference type="PRINTS" id="PR00739">
    <property type="entry name" value="GLHYDRLASE26"/>
</dbReference>
<dbReference type="InterPro" id="IPR022790">
    <property type="entry name" value="GH26_dom"/>
</dbReference>
<dbReference type="RefSeq" id="WP_348736569.1">
    <property type="nucleotide sequence ID" value="NZ_CAXJRC010000002.1"/>
</dbReference>
<accession>A0ABP1F325</accession>
<evidence type="ECO:0000313" key="6">
    <source>
        <dbReference type="EMBL" id="CAL2104866.1"/>
    </source>
</evidence>
<evidence type="ECO:0000256" key="1">
    <source>
        <dbReference type="ARBA" id="ARBA00007754"/>
    </source>
</evidence>
<organism evidence="6 7">
    <name type="scientific">Tenacibaculum vairaonense</name>
    <dbReference type="NCBI Taxonomy" id="3137860"/>
    <lineage>
        <taxon>Bacteria</taxon>
        <taxon>Pseudomonadati</taxon>
        <taxon>Bacteroidota</taxon>
        <taxon>Flavobacteriia</taxon>
        <taxon>Flavobacteriales</taxon>
        <taxon>Flavobacteriaceae</taxon>
        <taxon>Tenacibaculum</taxon>
    </lineage>
</organism>
<protein>
    <submittedName>
        <fullName evidence="6">Mannan endo-1,4-beta-mannosidase</fullName>
        <ecNumber evidence="6">3.2.1.78</ecNumber>
    </submittedName>
</protein>
<evidence type="ECO:0000256" key="3">
    <source>
        <dbReference type="ARBA" id="ARBA00023295"/>
    </source>
</evidence>
<dbReference type="PROSITE" id="PS51257">
    <property type="entry name" value="PROKAR_LIPOPROTEIN"/>
    <property type="match status" value="1"/>
</dbReference>
<evidence type="ECO:0000313" key="7">
    <source>
        <dbReference type="Proteomes" id="UP001497602"/>
    </source>
</evidence>
<comment type="similarity">
    <text evidence="1 4">Belongs to the glycosyl hydrolase 26 family.</text>
</comment>
<proteinExistence type="inferred from homology"/>
<gene>
    <name evidence="6" type="ORF">T190115A13A_110002</name>
</gene>
<dbReference type="EMBL" id="CAXJRC010000002">
    <property type="protein sequence ID" value="CAL2104866.1"/>
    <property type="molecule type" value="Genomic_DNA"/>
</dbReference>
<dbReference type="InterPro" id="IPR017853">
    <property type="entry name" value="GH"/>
</dbReference>
<dbReference type="Pfam" id="PF02156">
    <property type="entry name" value="Glyco_hydro_26"/>
    <property type="match status" value="1"/>
</dbReference>
<dbReference type="SUPFAM" id="SSF51445">
    <property type="entry name" value="(Trans)glycosidases"/>
    <property type="match status" value="1"/>
</dbReference>
<dbReference type="Proteomes" id="UP001497602">
    <property type="component" value="Unassembled WGS sequence"/>
</dbReference>
<evidence type="ECO:0000256" key="2">
    <source>
        <dbReference type="ARBA" id="ARBA00022801"/>
    </source>
</evidence>
<keyword evidence="3 4" id="KW-0326">Glycosidase</keyword>
<keyword evidence="2 4" id="KW-0378">Hydrolase</keyword>